<keyword evidence="1" id="KW-0812">Transmembrane</keyword>
<dbReference type="InterPro" id="IPR013424">
    <property type="entry name" value="Ice-binding_C"/>
</dbReference>
<name>A3TUJ9_PSEBH</name>
<dbReference type="AlphaFoldDB" id="A3TUJ9"/>
<feature type="chain" id="PRO_5002658747" description="Ice-binding protein C-terminal domain-containing protein" evidence="2">
    <location>
        <begin position="24"/>
        <end position="189"/>
    </location>
</feature>
<evidence type="ECO:0000256" key="2">
    <source>
        <dbReference type="SAM" id="SignalP"/>
    </source>
</evidence>
<keyword evidence="1" id="KW-1133">Transmembrane helix</keyword>
<evidence type="ECO:0000313" key="5">
    <source>
        <dbReference type="Proteomes" id="UP000004318"/>
    </source>
</evidence>
<dbReference type="NCBIfam" id="TIGR03370">
    <property type="entry name" value="VPLPA-CTERM"/>
    <property type="match status" value="1"/>
</dbReference>
<organism evidence="4 5">
    <name type="scientific">Pseudooceanicola batsensis (strain ATCC BAA-863 / DSM 15984 / KCTC 12145 / HTCC2597)</name>
    <name type="common">Oceanicola batsensis</name>
    <dbReference type="NCBI Taxonomy" id="252305"/>
    <lineage>
        <taxon>Bacteria</taxon>
        <taxon>Pseudomonadati</taxon>
        <taxon>Pseudomonadota</taxon>
        <taxon>Alphaproteobacteria</taxon>
        <taxon>Rhodobacterales</taxon>
        <taxon>Paracoccaceae</taxon>
        <taxon>Pseudooceanicola</taxon>
    </lineage>
</organism>
<dbReference type="HOGENOM" id="CLU_1433178_0_0_5"/>
<keyword evidence="5" id="KW-1185">Reference proteome</keyword>
<feature type="domain" description="Ice-binding protein C-terminal" evidence="3">
    <location>
        <begin position="163"/>
        <end position="187"/>
    </location>
</feature>
<evidence type="ECO:0000313" key="4">
    <source>
        <dbReference type="EMBL" id="EAQ04195.1"/>
    </source>
</evidence>
<gene>
    <name evidence="4" type="ORF">OB2597_08634</name>
</gene>
<evidence type="ECO:0000259" key="3">
    <source>
        <dbReference type="Pfam" id="PF07589"/>
    </source>
</evidence>
<proteinExistence type="predicted"/>
<feature type="transmembrane region" description="Helical" evidence="1">
    <location>
        <begin position="164"/>
        <end position="184"/>
    </location>
</feature>
<protein>
    <recommendedName>
        <fullName evidence="3">Ice-binding protein C-terminal domain-containing protein</fullName>
    </recommendedName>
</protein>
<dbReference type="STRING" id="252305.OB2597_08634"/>
<reference evidence="4 5" key="1">
    <citation type="journal article" date="2010" name="J. Bacteriol.">
        <title>Genome sequences of Oceanicola granulosus HTCC2516(T) and Oceanicola batsensis HTCC2597(TDelta).</title>
        <authorList>
            <person name="Thrash J.C."/>
            <person name="Cho J.C."/>
            <person name="Vergin K.L."/>
            <person name="Giovannoni S.J."/>
        </authorList>
    </citation>
    <scope>NUCLEOTIDE SEQUENCE [LARGE SCALE GENOMIC DNA]</scope>
    <source>
        <strain evidence="5">ATCC BAA-863 / DSM 15984 / KCTC 12145 / HTCC2597</strain>
    </source>
</reference>
<dbReference type="InterPro" id="IPR022472">
    <property type="entry name" value="VPLPA-CTERM"/>
</dbReference>
<dbReference type="Proteomes" id="UP000004318">
    <property type="component" value="Unassembled WGS sequence"/>
</dbReference>
<feature type="signal peptide" evidence="2">
    <location>
        <begin position="1"/>
        <end position="23"/>
    </location>
</feature>
<accession>A3TUJ9</accession>
<sequence>MKHFIKTAIGAAAIALSAGAAQAVSLDDVVATGPEYFNGIVDLDYNLTFGPDAGSITDLVGPFPVGGNLSFDSLTDAFISSSLTVFDTDFSILFDGTVEDHSLSQDFGPGDDVLTLLLVRSFGGATPYAIATLTGDLDALGGFFAVGFAGDVNLTVTGAITPAIPLPASLPLLLAGIGGMGYVARRRKA</sequence>
<dbReference type="Pfam" id="PF07589">
    <property type="entry name" value="PEP-CTERM"/>
    <property type="match status" value="1"/>
</dbReference>
<dbReference type="RefSeq" id="WP_009805949.1">
    <property type="nucleotide sequence ID" value="NZ_CH724131.1"/>
</dbReference>
<dbReference type="EMBL" id="AAMO01000002">
    <property type="protein sequence ID" value="EAQ04195.1"/>
    <property type="molecule type" value="Genomic_DNA"/>
</dbReference>
<keyword evidence="1" id="KW-0472">Membrane</keyword>
<evidence type="ECO:0000256" key="1">
    <source>
        <dbReference type="SAM" id="Phobius"/>
    </source>
</evidence>
<keyword evidence="2" id="KW-0732">Signal</keyword>
<comment type="caution">
    <text evidence="4">The sequence shown here is derived from an EMBL/GenBank/DDBJ whole genome shotgun (WGS) entry which is preliminary data.</text>
</comment>